<dbReference type="PROSITE" id="PS50011">
    <property type="entry name" value="PROTEIN_KINASE_DOM"/>
    <property type="match status" value="1"/>
</dbReference>
<accession>A0AAI8VQD5</accession>
<dbReference type="Proteomes" id="UP001295740">
    <property type="component" value="Unassembled WGS sequence"/>
</dbReference>
<dbReference type="InterPro" id="IPR011009">
    <property type="entry name" value="Kinase-like_dom_sf"/>
</dbReference>
<dbReference type="AlphaFoldDB" id="A0AAI8VQD5"/>
<gene>
    <name evidence="4" type="ORF">KHLLAP_LOCUS9014</name>
</gene>
<evidence type="ECO:0000256" key="1">
    <source>
        <dbReference type="SAM" id="MobiDB-lite"/>
    </source>
</evidence>
<dbReference type="Gene3D" id="1.10.510.10">
    <property type="entry name" value="Transferase(Phosphotransferase) domain 1"/>
    <property type="match status" value="1"/>
</dbReference>
<keyword evidence="5" id="KW-1185">Reference proteome</keyword>
<feature type="compositionally biased region" description="Polar residues" evidence="1">
    <location>
        <begin position="940"/>
        <end position="951"/>
    </location>
</feature>
<dbReference type="InterPro" id="IPR002035">
    <property type="entry name" value="VWF_A"/>
</dbReference>
<organism evidence="4 5">
    <name type="scientific">Anthostomella pinea</name>
    <dbReference type="NCBI Taxonomy" id="933095"/>
    <lineage>
        <taxon>Eukaryota</taxon>
        <taxon>Fungi</taxon>
        <taxon>Dikarya</taxon>
        <taxon>Ascomycota</taxon>
        <taxon>Pezizomycotina</taxon>
        <taxon>Sordariomycetes</taxon>
        <taxon>Xylariomycetidae</taxon>
        <taxon>Xylariales</taxon>
        <taxon>Xylariaceae</taxon>
        <taxon>Anthostomella</taxon>
    </lineage>
</organism>
<dbReference type="SUPFAM" id="SSF56112">
    <property type="entry name" value="Protein kinase-like (PK-like)"/>
    <property type="match status" value="1"/>
</dbReference>
<name>A0AAI8VQD5_9PEZI</name>
<evidence type="ECO:0000259" key="2">
    <source>
        <dbReference type="PROSITE" id="PS50011"/>
    </source>
</evidence>
<evidence type="ECO:0000313" key="4">
    <source>
        <dbReference type="EMBL" id="CAJ2508546.1"/>
    </source>
</evidence>
<evidence type="ECO:0000313" key="5">
    <source>
        <dbReference type="Proteomes" id="UP001295740"/>
    </source>
</evidence>
<feature type="domain" description="VWFA" evidence="3">
    <location>
        <begin position="705"/>
        <end position="927"/>
    </location>
</feature>
<comment type="caution">
    <text evidence="4">The sequence shown here is derived from an EMBL/GenBank/DDBJ whole genome shotgun (WGS) entry which is preliminary data.</text>
</comment>
<sequence length="1071" mass="121012">MESHPRGPSPTQSEYQDAIGFYRKVRDENTLHEAHEIGGRPFVVVQKVTETLRSTRSEHHNEHGQISRLLEAAYRRHEHKPPFNEPGQVVACAPIFYTLLDIDHGNEIHTFVEESIDKLPVERARLNTLFPKDKYDDLAARFHEQQWRWCAMQFEWKMSHRVHVHEQIVPIVARKQIEPARDTLPKTDRKAALWVVEVPACFVGPRLGEWLRENNDESDDGKQQQAQPPCVSYAPRLPLACDVTQGLTLDPKRHRFVVKQFSEKRRDEFDREKEIFITIGDSHNIIQYLGWYMHCEKDPDSGAILNFYNIVLELGDQDLYSAFQKENPPLTFPEIEAFWQSMFNVADALASIHVMDHDLYPTTYVWHGDIKPENILDVRGKFVLADPGEAQVFHAPKGQIGLRRTVPGGTRSFAAPEKLTYSPDRPTEPEVTQGSDIWSLGCVFSVAATYVVLGKEGVKQYRLLRQKAIENLGFGIGDPFHDKEKVLSVVTDWHQYLRATVRKYDCFTAKVLDIVDGHMLIVPGEDRITGAALRGELQAIDDDTVQPATAFPMDIAEFIDQVTRRNEGGESALEDVPRTLSQSGTELFTERLLYPSRRSEGRPISRQTRTEDNFLGIDSGRDPGPSMTIPERVSGFFTPQQRAMRAMLDSLPLITTARNPLPEVPELRYEHLEDPPITFWEVESVYGKSLGGKEDELEKHFKNRDLLFLVDNASSMRSFWNHASYLLRILVWRSLGYDDNGMELRFTTGPEELKLAPKKGQKIRDFEKKLAKANPTQVKSDEKTDMSASLSLILEDHIRQNSDGSKMKRHLTILVLTDGLWERNDEFDVDGYLVNFIKKIPEVDWNLDGLQRADSKGERQASRARPISIQFIRFGHHPKAIARLDRLDNQLKDRPELVGKSIPDVIDTESADGDVYKMFLGSFLDDFDNKTIRGAAVVSNTSGPSAASPNNEYAMGTTTFQPGHTPTTTTSSGLRDTYGHSTPSGGPSSRAQTHSLPLNTRVPRTPAESELDECGWTTNGHHHRHGSSESAQNSRLSGGLGSPMRPRGASYGQEGLLSTPPSQSRPFGQFG</sequence>
<feature type="compositionally biased region" description="Polar residues" evidence="1">
    <location>
        <begin position="1059"/>
        <end position="1071"/>
    </location>
</feature>
<dbReference type="PANTHER" id="PTHR24359:SF1">
    <property type="entry name" value="INHIBITOR OF NUCLEAR FACTOR KAPPA-B KINASE EPSILON SUBUNIT HOMOLOG 1-RELATED"/>
    <property type="match status" value="1"/>
</dbReference>
<feature type="compositionally biased region" description="Polar residues" evidence="1">
    <location>
        <begin position="971"/>
        <end position="998"/>
    </location>
</feature>
<proteinExistence type="predicted"/>
<dbReference type="InterPro" id="IPR000719">
    <property type="entry name" value="Prot_kinase_dom"/>
</dbReference>
<evidence type="ECO:0000259" key="3">
    <source>
        <dbReference type="PROSITE" id="PS50234"/>
    </source>
</evidence>
<dbReference type="GO" id="GO:0005524">
    <property type="term" value="F:ATP binding"/>
    <property type="evidence" value="ECO:0007669"/>
    <property type="project" value="InterPro"/>
</dbReference>
<dbReference type="GO" id="GO:0004674">
    <property type="term" value="F:protein serine/threonine kinase activity"/>
    <property type="evidence" value="ECO:0007669"/>
    <property type="project" value="TreeGrafter"/>
</dbReference>
<reference evidence="4" key="1">
    <citation type="submission" date="2023-10" db="EMBL/GenBank/DDBJ databases">
        <authorList>
            <person name="Hackl T."/>
        </authorList>
    </citation>
    <scope>NUCLEOTIDE SEQUENCE</scope>
</reference>
<feature type="compositionally biased region" description="Low complexity" evidence="1">
    <location>
        <begin position="956"/>
        <end position="970"/>
    </location>
</feature>
<dbReference type="Pfam" id="PF00069">
    <property type="entry name" value="Pkinase"/>
    <property type="match status" value="1"/>
</dbReference>
<feature type="region of interest" description="Disordered" evidence="1">
    <location>
        <begin position="940"/>
        <end position="1071"/>
    </location>
</feature>
<feature type="domain" description="Protein kinase" evidence="2">
    <location>
        <begin position="196"/>
        <end position="615"/>
    </location>
</feature>
<dbReference type="EMBL" id="CAUWAG010000012">
    <property type="protein sequence ID" value="CAJ2508546.1"/>
    <property type="molecule type" value="Genomic_DNA"/>
</dbReference>
<dbReference type="SMART" id="SM00220">
    <property type="entry name" value="S_TKc"/>
    <property type="match status" value="1"/>
</dbReference>
<protein>
    <submittedName>
        <fullName evidence="4">Uu.00g135720.m01.CDS01</fullName>
    </submittedName>
</protein>
<dbReference type="PROSITE" id="PS50234">
    <property type="entry name" value="VWFA"/>
    <property type="match status" value="1"/>
</dbReference>
<dbReference type="PANTHER" id="PTHR24359">
    <property type="entry name" value="SERINE/THREONINE-PROTEIN KINASE SBK1"/>
    <property type="match status" value="1"/>
</dbReference>